<comment type="caution">
    <text evidence="2">The sequence shown here is derived from an EMBL/GenBank/DDBJ whole genome shotgun (WGS) entry which is preliminary data.</text>
</comment>
<sequence length="51" mass="5864">TLRKEKSRKSNTIEASKFVLPSIALRENGARREHGVRTEQSMRLGALMRPR</sequence>
<evidence type="ECO:0000313" key="2">
    <source>
        <dbReference type="EMBL" id="MCI46204.1"/>
    </source>
</evidence>
<organism evidence="2 3">
    <name type="scientific">Trifolium medium</name>
    <dbReference type="NCBI Taxonomy" id="97028"/>
    <lineage>
        <taxon>Eukaryota</taxon>
        <taxon>Viridiplantae</taxon>
        <taxon>Streptophyta</taxon>
        <taxon>Embryophyta</taxon>
        <taxon>Tracheophyta</taxon>
        <taxon>Spermatophyta</taxon>
        <taxon>Magnoliopsida</taxon>
        <taxon>eudicotyledons</taxon>
        <taxon>Gunneridae</taxon>
        <taxon>Pentapetalae</taxon>
        <taxon>rosids</taxon>
        <taxon>fabids</taxon>
        <taxon>Fabales</taxon>
        <taxon>Fabaceae</taxon>
        <taxon>Papilionoideae</taxon>
        <taxon>50 kb inversion clade</taxon>
        <taxon>NPAAA clade</taxon>
        <taxon>Hologalegina</taxon>
        <taxon>IRL clade</taxon>
        <taxon>Trifolieae</taxon>
        <taxon>Trifolium</taxon>
    </lineage>
</organism>
<evidence type="ECO:0000256" key="1">
    <source>
        <dbReference type="SAM" id="MobiDB-lite"/>
    </source>
</evidence>
<evidence type="ECO:0000313" key="3">
    <source>
        <dbReference type="Proteomes" id="UP000265520"/>
    </source>
</evidence>
<dbReference type="EMBL" id="LXQA010354053">
    <property type="protein sequence ID" value="MCI46204.1"/>
    <property type="molecule type" value="Genomic_DNA"/>
</dbReference>
<reference evidence="2 3" key="1">
    <citation type="journal article" date="2018" name="Front. Plant Sci.">
        <title>Red Clover (Trifolium pratense) and Zigzag Clover (T. medium) - A Picture of Genomic Similarities and Differences.</title>
        <authorList>
            <person name="Dluhosova J."/>
            <person name="Istvanek J."/>
            <person name="Nedelnik J."/>
            <person name="Repkova J."/>
        </authorList>
    </citation>
    <scope>NUCLEOTIDE SEQUENCE [LARGE SCALE GENOMIC DNA]</scope>
    <source>
        <strain evidence="3">cv. 10/8</strain>
        <tissue evidence="2">Leaf</tissue>
    </source>
</reference>
<name>A0A392SDC7_9FABA</name>
<dbReference type="AlphaFoldDB" id="A0A392SDC7"/>
<proteinExistence type="predicted"/>
<feature type="region of interest" description="Disordered" evidence="1">
    <location>
        <begin position="30"/>
        <end position="51"/>
    </location>
</feature>
<keyword evidence="3" id="KW-1185">Reference proteome</keyword>
<protein>
    <submittedName>
        <fullName evidence="2">Uncharacterized protein</fullName>
    </submittedName>
</protein>
<accession>A0A392SDC7</accession>
<feature type="non-terminal residue" evidence="2">
    <location>
        <position position="1"/>
    </location>
</feature>
<dbReference type="Proteomes" id="UP000265520">
    <property type="component" value="Unassembled WGS sequence"/>
</dbReference>